<dbReference type="RefSeq" id="WP_089319881.1">
    <property type="nucleotide sequence ID" value="NZ_FZOQ01000012.1"/>
</dbReference>
<evidence type="ECO:0000256" key="3">
    <source>
        <dbReference type="ARBA" id="ARBA00022692"/>
    </source>
</evidence>
<keyword evidence="4 6" id="KW-1133">Transmembrane helix</keyword>
<dbReference type="InterPro" id="IPR027379">
    <property type="entry name" value="CLS_N"/>
</dbReference>
<proteinExistence type="predicted"/>
<name>A0A239H517_9BACT</name>
<keyword evidence="5 6" id="KW-0472">Membrane</keyword>
<gene>
    <name evidence="8" type="ORF">SAMN06296052_112173</name>
</gene>
<reference evidence="9" key="1">
    <citation type="submission" date="2017-06" db="EMBL/GenBank/DDBJ databases">
        <authorList>
            <person name="Varghese N."/>
            <person name="Submissions S."/>
        </authorList>
    </citation>
    <scope>NUCLEOTIDE SEQUENCE [LARGE SCALE GENOMIC DNA]</scope>
    <source>
        <strain evidence="9">NKM1</strain>
    </source>
</reference>
<evidence type="ECO:0000313" key="8">
    <source>
        <dbReference type="EMBL" id="SNS76487.1"/>
    </source>
</evidence>
<dbReference type="AlphaFoldDB" id="A0A239H517"/>
<keyword evidence="3 6" id="KW-0812">Transmembrane</keyword>
<feature type="transmembrane region" description="Helical" evidence="6">
    <location>
        <begin position="40"/>
        <end position="59"/>
    </location>
</feature>
<evidence type="ECO:0000256" key="6">
    <source>
        <dbReference type="SAM" id="Phobius"/>
    </source>
</evidence>
<feature type="transmembrane region" description="Helical" evidence="6">
    <location>
        <begin position="6"/>
        <end position="28"/>
    </location>
</feature>
<evidence type="ECO:0000256" key="1">
    <source>
        <dbReference type="ARBA" id="ARBA00004651"/>
    </source>
</evidence>
<accession>A0A239H517</accession>
<dbReference type="GO" id="GO:0005886">
    <property type="term" value="C:plasma membrane"/>
    <property type="evidence" value="ECO:0007669"/>
    <property type="project" value="UniProtKB-SubCell"/>
</dbReference>
<keyword evidence="9" id="KW-1185">Reference proteome</keyword>
<dbReference type="EMBL" id="FZOQ01000012">
    <property type="protein sequence ID" value="SNS76487.1"/>
    <property type="molecule type" value="Genomic_DNA"/>
</dbReference>
<sequence length="60" mass="6965">MSFNSFQAIIFLLVALNYTLVVVSLVHLILRTRYTLVQRLVWMVVLWLVPVLGIVGYWVS</sequence>
<organism evidence="8 9">
    <name type="scientific">Pontibacter ummariensis</name>
    <dbReference type="NCBI Taxonomy" id="1610492"/>
    <lineage>
        <taxon>Bacteria</taxon>
        <taxon>Pseudomonadati</taxon>
        <taxon>Bacteroidota</taxon>
        <taxon>Cytophagia</taxon>
        <taxon>Cytophagales</taxon>
        <taxon>Hymenobacteraceae</taxon>
        <taxon>Pontibacter</taxon>
    </lineage>
</organism>
<evidence type="ECO:0000256" key="2">
    <source>
        <dbReference type="ARBA" id="ARBA00022475"/>
    </source>
</evidence>
<dbReference type="Proteomes" id="UP000198432">
    <property type="component" value="Unassembled WGS sequence"/>
</dbReference>
<evidence type="ECO:0000259" key="7">
    <source>
        <dbReference type="Pfam" id="PF13396"/>
    </source>
</evidence>
<keyword evidence="2" id="KW-1003">Cell membrane</keyword>
<evidence type="ECO:0000256" key="5">
    <source>
        <dbReference type="ARBA" id="ARBA00023136"/>
    </source>
</evidence>
<evidence type="ECO:0000256" key="4">
    <source>
        <dbReference type="ARBA" id="ARBA00022989"/>
    </source>
</evidence>
<evidence type="ECO:0000313" key="9">
    <source>
        <dbReference type="Proteomes" id="UP000198432"/>
    </source>
</evidence>
<protein>
    <submittedName>
        <fullName evidence="8">Phospholipase_D-nuclease N-terminal</fullName>
    </submittedName>
</protein>
<dbReference type="Pfam" id="PF13396">
    <property type="entry name" value="PLDc_N"/>
    <property type="match status" value="1"/>
</dbReference>
<comment type="subcellular location">
    <subcellularLocation>
        <location evidence="1">Cell membrane</location>
        <topology evidence="1">Multi-pass membrane protein</topology>
    </subcellularLocation>
</comment>
<feature type="domain" description="Cardiolipin synthase N-terminal" evidence="7">
    <location>
        <begin position="20"/>
        <end position="59"/>
    </location>
</feature>